<evidence type="ECO:0000259" key="8">
    <source>
        <dbReference type="Pfam" id="PF00326"/>
    </source>
</evidence>
<evidence type="ECO:0000256" key="3">
    <source>
        <dbReference type="ARBA" id="ARBA00022801"/>
    </source>
</evidence>
<evidence type="ECO:0000256" key="1">
    <source>
        <dbReference type="ARBA" id="ARBA00005228"/>
    </source>
</evidence>
<dbReference type="InterPro" id="IPR001375">
    <property type="entry name" value="Peptidase_S9_cat"/>
</dbReference>
<dbReference type="InterPro" id="IPR029058">
    <property type="entry name" value="AB_hydrolase_fold"/>
</dbReference>
<accession>A0A976M8C3</accession>
<comment type="similarity">
    <text evidence="1 6">Belongs to the peptidase S9A family.</text>
</comment>
<sequence length="771" mass="87813">MDLFLKVGPLFSRYGLFRNLCNPRNRFSYYYKGFTTLSYLNLIPDSEKTNSLSNLDLNDCLKSGRCEIFSRFVENYRTTVHNLNYKIENVESYFKSSSDPSNALEYEVIGSYAYYLKAFNGSVSLCRTLMTGSKRPRRELDLEEFILRNGKALVDFSELSKEGIVNVKKLRISPKGDFIIVQYDPDFSDSHKARFYSISKGRLFDAVLEDVGEVYMMSHPPKHRLTRLYYTQLNSNRRSCKLITSLIHNSTGRVCSKKVVYNEPVHYISLYKSKNGKALFMATTSYNKVFSTFLIRNKGKMYLIPATNDVKTLLEYRNHIVYRIYSNMVSQISMISSRHLKPYSLRFRNRTIDKKHEYDSIKIRYVVTDIDMFNKGLVLYLMKPPSTPRVAILPFGKSRSRQGYKLIDDVTDGEGVAGANVQKDGKSDETGNEDKRIKIREMPSHKAGIIEPATNMNYYSDSVKFNINSPGSSEARMEIDLETLELKKASGSDDGIASFVIDVPSKDGSCKIPVTIVAKGGVNEVGDIARKKCMLYVYGFYGENLKVCNYIEHHPMLEMEYILCFAHVRGGGELGKEWHNMGAKEKKHNSFYDLVDVIKYLIGKNITTSSRLVLNVSSASGVLGGCVYNMSPQLCSVIVFKLPYLDLLTTVTDETNALVELEYEEFGNTSEDRQMLESVYSLDPCSNVRSVKTQKPALIINCDERDIRAPWYHTAKFVTLLSQNHENENILVKVSNYGHDGCPPDVYLIRTCSEYISIIDHIVAKNTRNGI</sequence>
<keyword evidence="3 6" id="KW-0378">Hydrolase</keyword>
<dbReference type="EMBL" id="CP056067">
    <property type="protein sequence ID" value="UKJ89628.2"/>
    <property type="molecule type" value="Genomic_DNA"/>
</dbReference>
<feature type="domain" description="Peptidase S9A N-terminal" evidence="9">
    <location>
        <begin position="150"/>
        <end position="309"/>
    </location>
</feature>
<dbReference type="GO" id="GO:0004252">
    <property type="term" value="F:serine-type endopeptidase activity"/>
    <property type="evidence" value="ECO:0007669"/>
    <property type="project" value="UniProtKB-UniRule"/>
</dbReference>
<dbReference type="Gene3D" id="2.130.10.120">
    <property type="entry name" value="Prolyl oligopeptidase, N-terminal domain"/>
    <property type="match status" value="1"/>
</dbReference>
<evidence type="ECO:0000313" key="11">
    <source>
        <dbReference type="Proteomes" id="UP000244803"/>
    </source>
</evidence>
<dbReference type="PANTHER" id="PTHR11757:SF19">
    <property type="entry name" value="PROLYL ENDOPEPTIDASE-LIKE"/>
    <property type="match status" value="1"/>
</dbReference>
<evidence type="ECO:0000313" key="10">
    <source>
        <dbReference type="EMBL" id="UKJ89628.2"/>
    </source>
</evidence>
<name>A0A976M8C3_THEOR</name>
<dbReference type="Proteomes" id="UP000244803">
    <property type="component" value="Chromosome 4"/>
</dbReference>
<dbReference type="GO" id="GO:0006508">
    <property type="term" value="P:proteolysis"/>
    <property type="evidence" value="ECO:0007669"/>
    <property type="project" value="UniProtKB-KW"/>
</dbReference>
<dbReference type="EC" id="3.4.21.-" evidence="6"/>
<dbReference type="OrthoDB" id="248387at2759"/>
<dbReference type="AlphaFoldDB" id="A0A976M8C3"/>
<dbReference type="PRINTS" id="PR00862">
    <property type="entry name" value="PROLIGOPTASE"/>
</dbReference>
<organism evidence="10 11">
    <name type="scientific">Theileria orientalis</name>
    <dbReference type="NCBI Taxonomy" id="68886"/>
    <lineage>
        <taxon>Eukaryota</taxon>
        <taxon>Sar</taxon>
        <taxon>Alveolata</taxon>
        <taxon>Apicomplexa</taxon>
        <taxon>Aconoidasida</taxon>
        <taxon>Piroplasmida</taxon>
        <taxon>Theileriidae</taxon>
        <taxon>Theileria</taxon>
    </lineage>
</organism>
<dbReference type="InterPro" id="IPR002470">
    <property type="entry name" value="Peptidase_S9A"/>
</dbReference>
<dbReference type="Pfam" id="PF02897">
    <property type="entry name" value="Peptidase_S9_N"/>
    <property type="match status" value="1"/>
</dbReference>
<evidence type="ECO:0000259" key="9">
    <source>
        <dbReference type="Pfam" id="PF02897"/>
    </source>
</evidence>
<dbReference type="InterPro" id="IPR023302">
    <property type="entry name" value="Pept_S9A_N"/>
</dbReference>
<evidence type="ECO:0000256" key="2">
    <source>
        <dbReference type="ARBA" id="ARBA00022670"/>
    </source>
</evidence>
<dbReference type="Pfam" id="PF00326">
    <property type="entry name" value="Peptidase_S9"/>
    <property type="match status" value="1"/>
</dbReference>
<proteinExistence type="inferred from homology"/>
<feature type="domain" description="Peptidase S9 prolyl oligopeptidase catalytic" evidence="8">
    <location>
        <begin position="556"/>
        <end position="739"/>
    </location>
</feature>
<feature type="compositionally biased region" description="Basic and acidic residues" evidence="7">
    <location>
        <begin position="423"/>
        <end position="435"/>
    </location>
</feature>
<protein>
    <recommendedName>
        <fullName evidence="6">Prolyl endopeptidase</fullName>
        <ecNumber evidence="6">3.4.21.-</ecNumber>
    </recommendedName>
</protein>
<keyword evidence="2 6" id="KW-0645">Protease</keyword>
<keyword evidence="4 6" id="KW-0720">Serine protease</keyword>
<dbReference type="Gene3D" id="3.40.50.1820">
    <property type="entry name" value="alpha/beta hydrolase"/>
    <property type="match status" value="1"/>
</dbReference>
<gene>
    <name evidence="10" type="ORF">MACJ_002880</name>
</gene>
<dbReference type="SUPFAM" id="SSF50993">
    <property type="entry name" value="Peptidase/esterase 'gauge' domain"/>
    <property type="match status" value="1"/>
</dbReference>
<dbReference type="InterPro" id="IPR051543">
    <property type="entry name" value="Serine_Peptidase_S9A"/>
</dbReference>
<evidence type="ECO:0000256" key="5">
    <source>
        <dbReference type="ARBA" id="ARBA00045448"/>
    </source>
</evidence>
<evidence type="ECO:0000256" key="6">
    <source>
        <dbReference type="RuleBase" id="RU368024"/>
    </source>
</evidence>
<dbReference type="SUPFAM" id="SSF53474">
    <property type="entry name" value="alpha/beta-Hydrolases"/>
    <property type="match status" value="1"/>
</dbReference>
<evidence type="ECO:0000256" key="4">
    <source>
        <dbReference type="ARBA" id="ARBA00022825"/>
    </source>
</evidence>
<evidence type="ECO:0000256" key="7">
    <source>
        <dbReference type="SAM" id="MobiDB-lite"/>
    </source>
</evidence>
<dbReference type="PANTHER" id="PTHR11757">
    <property type="entry name" value="PROTEASE FAMILY S9A OLIGOPEPTIDASE"/>
    <property type="match status" value="1"/>
</dbReference>
<comment type="function">
    <text evidence="5">Serine peptidase whose precise substrate specificity remains unclear. Does not cleave peptides after a arginine or lysine residue. Regulates trans-Golgi network morphology and sorting by regulating the membrane binding of the AP-1 complex. May play a role in the regulation of synaptic vesicle exocytosis.</text>
</comment>
<reference evidence="10" key="1">
    <citation type="submission" date="2022-07" db="EMBL/GenBank/DDBJ databases">
        <title>Evaluation of T. orientalis genome assembly methods using nanopore sequencing and analysis of variation between genomes.</title>
        <authorList>
            <person name="Yam J."/>
            <person name="Micallef M.L."/>
            <person name="Liu M."/>
            <person name="Djordjevic S.P."/>
            <person name="Bogema D.R."/>
            <person name="Jenkins C."/>
        </authorList>
    </citation>
    <scope>NUCLEOTIDE SEQUENCE</scope>
    <source>
        <strain evidence="10">Fish Creek</strain>
    </source>
</reference>
<feature type="region of interest" description="Disordered" evidence="7">
    <location>
        <begin position="415"/>
        <end position="435"/>
    </location>
</feature>